<feature type="compositionally biased region" description="Acidic residues" evidence="9">
    <location>
        <begin position="1312"/>
        <end position="1322"/>
    </location>
</feature>
<protein>
    <submittedName>
        <fullName evidence="13">Uncharacterized protein</fullName>
    </submittedName>
</protein>
<keyword evidence="6" id="KW-0482">Metalloprotease</keyword>
<dbReference type="PANTHER" id="PTHR33794">
    <property type="entry name" value="BACILLOLYSIN"/>
    <property type="match status" value="1"/>
</dbReference>
<keyword evidence="2" id="KW-0645">Protease</keyword>
<dbReference type="Gene3D" id="1.10.390.10">
    <property type="entry name" value="Neutral Protease Domain 2"/>
    <property type="match status" value="1"/>
</dbReference>
<evidence type="ECO:0000256" key="7">
    <source>
        <dbReference type="ARBA" id="ARBA00023145"/>
    </source>
</evidence>
<evidence type="ECO:0000256" key="10">
    <source>
        <dbReference type="SAM" id="SignalP"/>
    </source>
</evidence>
<organism evidence="13 14">
    <name type="scientific">Pseudoalteromonas lipolytica</name>
    <dbReference type="NCBI Taxonomy" id="570156"/>
    <lineage>
        <taxon>Bacteria</taxon>
        <taxon>Pseudomonadati</taxon>
        <taxon>Pseudomonadota</taxon>
        <taxon>Gammaproteobacteria</taxon>
        <taxon>Alteromonadales</taxon>
        <taxon>Pseudoalteromonadaceae</taxon>
        <taxon>Pseudoalteromonas</taxon>
    </lineage>
</organism>
<dbReference type="OrthoDB" id="5378341at2"/>
<keyword evidence="4" id="KW-0378">Hydrolase</keyword>
<evidence type="ECO:0000259" key="12">
    <source>
        <dbReference type="Pfam" id="PF02868"/>
    </source>
</evidence>
<dbReference type="InterPro" id="IPR027268">
    <property type="entry name" value="Peptidase_M4/M1_CTD_sf"/>
</dbReference>
<dbReference type="InterPro" id="IPR013856">
    <property type="entry name" value="Peptidase_M4_domain"/>
</dbReference>
<keyword evidence="3" id="KW-0479">Metal-binding</keyword>
<dbReference type="GO" id="GO:0006508">
    <property type="term" value="P:proteolysis"/>
    <property type="evidence" value="ECO:0007669"/>
    <property type="project" value="UniProtKB-KW"/>
</dbReference>
<dbReference type="Pfam" id="PF01447">
    <property type="entry name" value="Peptidase_M4"/>
    <property type="match status" value="1"/>
</dbReference>
<dbReference type="PRINTS" id="PR00730">
    <property type="entry name" value="THERMOLYSIN"/>
</dbReference>
<dbReference type="CDD" id="cd11304">
    <property type="entry name" value="Cadherin_repeat"/>
    <property type="match status" value="1"/>
</dbReference>
<gene>
    <name evidence="13" type="ORF">AOG27_02695</name>
</gene>
<feature type="active site" description="Proton donor" evidence="8">
    <location>
        <position position="423"/>
    </location>
</feature>
<dbReference type="Pfam" id="PF02868">
    <property type="entry name" value="Peptidase_M4_C"/>
    <property type="match status" value="1"/>
</dbReference>
<accession>A0A0P7D7X8</accession>
<reference evidence="13 14" key="1">
    <citation type="submission" date="2015-09" db="EMBL/GenBank/DDBJ databases">
        <title>Draft Genome Sequence of Pseudoalteromonas lipolytica UCD-48B.</title>
        <authorList>
            <person name="Krusor M."/>
            <person name="Coil D.A."/>
            <person name="Lang J.M."/>
            <person name="Eisen J.A."/>
            <person name="Alexiev A."/>
        </authorList>
    </citation>
    <scope>NUCLEOTIDE SEQUENCE [LARGE SCALE GENOMIC DNA]</scope>
    <source>
        <strain evidence="13 14">UCD-48B</strain>
    </source>
</reference>
<feature type="region of interest" description="Disordered" evidence="9">
    <location>
        <begin position="1303"/>
        <end position="1336"/>
    </location>
</feature>
<feature type="domain" description="Peptidase M4 C-terminal" evidence="12">
    <location>
        <begin position="351"/>
        <end position="495"/>
    </location>
</feature>
<feature type="signal peptide" evidence="10">
    <location>
        <begin position="1"/>
        <end position="22"/>
    </location>
</feature>
<evidence type="ECO:0000256" key="4">
    <source>
        <dbReference type="ARBA" id="ARBA00022801"/>
    </source>
</evidence>
<comment type="caution">
    <text evidence="13">The sequence shown here is derived from an EMBL/GenBank/DDBJ whole genome shotgun (WGS) entry which is preliminary data.</text>
</comment>
<dbReference type="Proteomes" id="UP000050378">
    <property type="component" value="Unassembled WGS sequence"/>
</dbReference>
<dbReference type="STRING" id="570156.AOG27_02695"/>
<dbReference type="InterPro" id="IPR001570">
    <property type="entry name" value="Peptidase_M4_C_domain"/>
</dbReference>
<evidence type="ECO:0000313" key="13">
    <source>
        <dbReference type="EMBL" id="KPM84721.1"/>
    </source>
</evidence>
<dbReference type="PATRIC" id="fig|570156.3.peg.534"/>
<dbReference type="Gene3D" id="2.60.40.10">
    <property type="entry name" value="Immunoglobulins"/>
    <property type="match status" value="1"/>
</dbReference>
<evidence type="ECO:0000256" key="5">
    <source>
        <dbReference type="ARBA" id="ARBA00022833"/>
    </source>
</evidence>
<keyword evidence="7" id="KW-0865">Zymogen</keyword>
<name>A0A0P7D7X8_9GAMM</name>
<dbReference type="Gene3D" id="3.10.170.10">
    <property type="match status" value="1"/>
</dbReference>
<feature type="domain" description="Peptidase M4" evidence="11">
    <location>
        <begin position="210"/>
        <end position="348"/>
    </location>
</feature>
<keyword evidence="5" id="KW-0862">Zinc</keyword>
<dbReference type="Gene3D" id="3.10.450.40">
    <property type="match status" value="1"/>
</dbReference>
<dbReference type="SUPFAM" id="SSF55486">
    <property type="entry name" value="Metalloproteases ('zincins'), catalytic domain"/>
    <property type="match status" value="1"/>
</dbReference>
<dbReference type="Gene3D" id="2.60.40.3010">
    <property type="match status" value="1"/>
</dbReference>
<proteinExistence type="inferred from homology"/>
<dbReference type="GO" id="GO:0005509">
    <property type="term" value="F:calcium ion binding"/>
    <property type="evidence" value="ECO:0007669"/>
    <property type="project" value="InterPro"/>
</dbReference>
<evidence type="ECO:0000256" key="2">
    <source>
        <dbReference type="ARBA" id="ARBA00022670"/>
    </source>
</evidence>
<dbReference type="InterPro" id="IPR028974">
    <property type="entry name" value="TSP_type-3_rpt"/>
</dbReference>
<evidence type="ECO:0000256" key="8">
    <source>
        <dbReference type="PIRSR" id="PIRSR623612-1"/>
    </source>
</evidence>
<feature type="chain" id="PRO_5006137625" evidence="10">
    <location>
        <begin position="23"/>
        <end position="2104"/>
    </location>
</feature>
<keyword evidence="10" id="KW-0732">Signal</keyword>
<sequence length="2104" mass="233502">MHKGLIAGAAVFSMFSAYSLQAATVERVSPSNKPQLQNLLLMNQTLQKSQIKGSYFEEITSTHQHSNSVLRKSSSNKILQQYYSGIPIWGQQIRVQDKSQHMSGFFATGINDAQLQLRANNQFDLDTAVNAVLEAAKLSLDLPYKLIKSERYIYVKDDKAHYAYLIELEILNAEHESKPSAIINENTYEVYKAWNNIKHTQAMGPGGNEKVGRYEYGEDYPAYAVSQVGETCFLENDKVKTVSMESGSEPSSAFSFPCDRNTHKEVNGAYSPLNDAHAFGTSVFDMYEQWYNTAPLTFKLLLRVHQGDGWENATWNGSAMSFGDGADSFYPLVSLDIVSHEVSHGVTEQNSNLFYFDQSGGINESFSDMAGETAEYFVRGTTDWLSGADITKNRTALRYFETPSNDGISIDHASQFYSGIDVHYSSGVFNRAFYLLANKPEWDPRKAFQIMLYANQNYWVNSTDFIDGACGAINSAIDLGYAANDVVDAFNTVGVVCNNIQFIDNDNDGMDDNWELLYSLDSSDPTDASGDLDEDGLTNLEEYRLNSLPNNSDTDDDGLTDYQEHHEYQTSLTNPDSDNDKMTDGWEVNFSLDPLDSADAQSDLDQDSFTNLIEFLLGSDPTDADSTPSIPATISFNFNDNLVPESFNFTDPSTPWVTSQIDESYSFSLANNDIDDSQATSFEYSFVTDQTKYLSFIYKLSTEAGFDHLYVYLNEQLIVIDSGITDWRSFEQVIPAGLNTLKFAYIKDGSVSSGLDTVFIDNIYISNEFADNDGDSIPDSWEVVHGLDPSNPDDALLDNDNDGLSNLNEFLHQGDPNNLDTDGDQIPDGWEYEYGLNLTDSTDAMLDSDNDGFSNFTEFQLQTDPQDAESFPEQLNLTSSFEDSQLPQWFNHSSENNADWYIDNSFATDGSQSIRSGKISDGQMSSFSATGVFAEAYLVFDYKIESEECCDSFIMKINGSNSDIEWIAGTKEGSVIVKIPEGVNVIEFSYSKDGSISTGEDAVWLDNFKFITKTSDADTDSDGLPDFWEVENGLNLTDANDASSDYDNDALTALQEYGIGTDPRLSDSDGDELPDGYEVNVLMTSPINANVTGADLDEDGYTDVQEYYAQSSPSENASTPSAINNLFESFESAGLPNRFTVLAANNVDWISSDTWSSNGVNSLSFNPKFDGENYTEVNAGFAIAGLFEQGFITIDYRVNKYDRFNVQLNNENIQVQYNESRLLIPVTDGFNVIKLNLVDANFYRYDPFFIDRVMWVTEVDTRLDTDNDGIADFWEYQFGLNVLDSYDASQDLDRDGLTNLTEFEIGSNPTAEDTDSDGVVDSEDSHPDDPNLGENLPPVFSDLTAVTIEGVYENTSIPRSLYPEVTDNNRAAVEVYPLSRTLVYGENQVTWVAEDIAGNSARAVQTFFVTDTTAPTIRNDVVAMNGEFTEEQLFETLLEQFIVFDRVSGIKEITVGSGLDIEFESGRYSLDITASDNAGNTASGTVNLHINPRIDIQPFTYVYRNVLPVVALNVRGKPLNGYLGLNLTAGNYSHYFSDYSIEGIKNVVLGNTLDSSVDSIELEVYDGGYTGEFSKSEIIHLDEEAPRTISATYKQNGKKMASLVKGNSAELYIQVYGFSNYESLELKVTLLSAEQVINEVDVYMYDTSIWSGYFGIEDAWQGDITLQYDILQNGESVLTKTETVPLINHVTFDDESVDTDGDNIPDSIEWIGDSDGDGIVDFLDNSANTSKGVLASDSYVYTNNVFHIIRAGDVIRTHSEHFIENMNVSEGQLLDAFTEMRVEDPHFQLKSDMININVELAQRTESVDLALPMLENALLSDELQARVLTLNGWKSVEIIENSEFSAECSNCSVIRIEDGSEFDLDGEKNGFVEVVAKLAQESLNSAPTLSLIIPETIEELHTFVLDASGTSDSDADELTYHWSISIPEVTIENQNESIAILKVSELIESKQGTISLTINDGYEEFVHEQSVLFVHVNQLPTLELASSYTVNENADGVITVSATDKESQSLTYNWTQTQGLQADILQSNSATLKFKSPAVSEDSLLKFKVAVSDGEGTTEQSIDVTVKNVPTTSNSDKAESSSGGVFVFLIALLPFVYRRRLYRD</sequence>
<evidence type="ECO:0000259" key="11">
    <source>
        <dbReference type="Pfam" id="PF01447"/>
    </source>
</evidence>
<dbReference type="InterPro" id="IPR050728">
    <property type="entry name" value="Zinc_Metalloprotease_M4"/>
</dbReference>
<dbReference type="GO" id="GO:0004222">
    <property type="term" value="F:metalloendopeptidase activity"/>
    <property type="evidence" value="ECO:0007669"/>
    <property type="project" value="InterPro"/>
</dbReference>
<dbReference type="InterPro" id="IPR023612">
    <property type="entry name" value="Peptidase_M4"/>
</dbReference>
<dbReference type="PANTHER" id="PTHR33794:SF1">
    <property type="entry name" value="BACILLOLYSIN"/>
    <property type="match status" value="1"/>
</dbReference>
<comment type="similarity">
    <text evidence="1">Belongs to the peptidase M4 family.</text>
</comment>
<dbReference type="CDD" id="cd09597">
    <property type="entry name" value="M4_TLP"/>
    <property type="match status" value="1"/>
</dbReference>
<feature type="active site" evidence="8">
    <location>
        <position position="341"/>
    </location>
</feature>
<evidence type="ECO:0000256" key="3">
    <source>
        <dbReference type="ARBA" id="ARBA00022723"/>
    </source>
</evidence>
<dbReference type="InterPro" id="IPR013783">
    <property type="entry name" value="Ig-like_fold"/>
</dbReference>
<dbReference type="RefSeq" id="WP_054551473.1">
    <property type="nucleotide sequence ID" value="NZ_LJTC01000002.1"/>
</dbReference>
<dbReference type="EMBL" id="LJTC01000002">
    <property type="protein sequence ID" value="KPM84721.1"/>
    <property type="molecule type" value="Genomic_DNA"/>
</dbReference>
<evidence type="ECO:0000313" key="14">
    <source>
        <dbReference type="Proteomes" id="UP000050378"/>
    </source>
</evidence>
<evidence type="ECO:0000256" key="1">
    <source>
        <dbReference type="ARBA" id="ARBA00009388"/>
    </source>
</evidence>
<evidence type="ECO:0000256" key="9">
    <source>
        <dbReference type="SAM" id="MobiDB-lite"/>
    </source>
</evidence>
<dbReference type="SUPFAM" id="SSF103647">
    <property type="entry name" value="TSP type-3 repeat"/>
    <property type="match status" value="2"/>
</dbReference>
<evidence type="ECO:0000256" key="6">
    <source>
        <dbReference type="ARBA" id="ARBA00023049"/>
    </source>
</evidence>